<dbReference type="EMBL" id="JAULSY010000004">
    <property type="protein sequence ID" value="KAK0673938.1"/>
    <property type="molecule type" value="Genomic_DNA"/>
</dbReference>
<gene>
    <name evidence="1" type="ORF">QBC41DRAFT_310950</name>
</gene>
<proteinExistence type="predicted"/>
<organism evidence="1 2">
    <name type="scientific">Cercophora samala</name>
    <dbReference type="NCBI Taxonomy" id="330535"/>
    <lineage>
        <taxon>Eukaryota</taxon>
        <taxon>Fungi</taxon>
        <taxon>Dikarya</taxon>
        <taxon>Ascomycota</taxon>
        <taxon>Pezizomycotina</taxon>
        <taxon>Sordariomycetes</taxon>
        <taxon>Sordariomycetidae</taxon>
        <taxon>Sordariales</taxon>
        <taxon>Lasiosphaeriaceae</taxon>
        <taxon>Cercophora</taxon>
    </lineage>
</organism>
<name>A0AA40DGU9_9PEZI</name>
<evidence type="ECO:0000313" key="2">
    <source>
        <dbReference type="Proteomes" id="UP001174997"/>
    </source>
</evidence>
<evidence type="ECO:0000313" key="1">
    <source>
        <dbReference type="EMBL" id="KAK0673938.1"/>
    </source>
</evidence>
<dbReference type="Proteomes" id="UP001174997">
    <property type="component" value="Unassembled WGS sequence"/>
</dbReference>
<comment type="caution">
    <text evidence="1">The sequence shown here is derived from an EMBL/GenBank/DDBJ whole genome shotgun (WGS) entry which is preliminary data.</text>
</comment>
<accession>A0AA40DGU9</accession>
<dbReference type="AlphaFoldDB" id="A0AA40DGU9"/>
<sequence length="78" mass="8293">MLQGPGHSRTALDPVLPPCRPAPSVLFLSVLTVQQHTVQTAIHNTYSYSGAARAVPPPPWQVSMSSSPPAHMPGLVVR</sequence>
<keyword evidence="2" id="KW-1185">Reference proteome</keyword>
<protein>
    <submittedName>
        <fullName evidence="1">Uncharacterized protein</fullName>
    </submittedName>
</protein>
<reference evidence="1" key="1">
    <citation type="submission" date="2023-06" db="EMBL/GenBank/DDBJ databases">
        <title>Genome-scale phylogeny and comparative genomics of the fungal order Sordariales.</title>
        <authorList>
            <consortium name="Lawrence Berkeley National Laboratory"/>
            <person name="Hensen N."/>
            <person name="Bonometti L."/>
            <person name="Westerberg I."/>
            <person name="Brannstrom I.O."/>
            <person name="Guillou S."/>
            <person name="Cros-Aarteil S."/>
            <person name="Calhoun S."/>
            <person name="Haridas S."/>
            <person name="Kuo A."/>
            <person name="Mondo S."/>
            <person name="Pangilinan J."/>
            <person name="Riley R."/>
            <person name="Labutti K."/>
            <person name="Andreopoulos B."/>
            <person name="Lipzen A."/>
            <person name="Chen C."/>
            <person name="Yanf M."/>
            <person name="Daum C."/>
            <person name="Ng V."/>
            <person name="Clum A."/>
            <person name="Steindorff A."/>
            <person name="Ohm R."/>
            <person name="Martin F."/>
            <person name="Silar P."/>
            <person name="Natvig D."/>
            <person name="Lalanne C."/>
            <person name="Gautier V."/>
            <person name="Ament-Velasquez S.L."/>
            <person name="Kruys A."/>
            <person name="Hutchinson M.I."/>
            <person name="Powell A.J."/>
            <person name="Barry K."/>
            <person name="Miller A.N."/>
            <person name="Grigoriev I.V."/>
            <person name="Debuchy R."/>
            <person name="Gladieux P."/>
            <person name="Thoren M.H."/>
            <person name="Johannesson H."/>
        </authorList>
    </citation>
    <scope>NUCLEOTIDE SEQUENCE</scope>
    <source>
        <strain evidence="1">CBS 307.81</strain>
    </source>
</reference>